<keyword evidence="2" id="KW-1185">Reference proteome</keyword>
<accession>A0ACC3NZF3</accession>
<dbReference type="EMBL" id="JAUTXU010000001">
    <property type="protein sequence ID" value="KAK3725916.1"/>
    <property type="molecule type" value="Genomic_DNA"/>
</dbReference>
<dbReference type="Proteomes" id="UP001281147">
    <property type="component" value="Unassembled WGS sequence"/>
</dbReference>
<sequence length="271" mass="29715">MDKPLIANAFGTLGAVCWSIQLAPQIILNYRRHSASGLSPGFMLFWAWAGIPLGVYNIVSGFNYALWVQPQILTCLSLVTWGQCYYYERQWSVREVLFLASSLGFLMGGLEAGLIFALRVGLARGIKWPLTLMAVLAALLLALGVIEQYIAIYKNGSVHGISFLFCGIDALGDVTSIISVIFESKLNILGLVIYGVEFILWCGVFACGFYFKWIPGISRILSKRRERYAVAGSTAQTPVSGAISLQDLPSSTSVFRTATAEDRLRARHAQG</sequence>
<evidence type="ECO:0000313" key="2">
    <source>
        <dbReference type="Proteomes" id="UP001281147"/>
    </source>
</evidence>
<evidence type="ECO:0000313" key="1">
    <source>
        <dbReference type="EMBL" id="KAK3725916.1"/>
    </source>
</evidence>
<proteinExistence type="predicted"/>
<name>A0ACC3NZF3_9PEZI</name>
<reference evidence="1" key="1">
    <citation type="submission" date="2023-07" db="EMBL/GenBank/DDBJ databases">
        <title>Black Yeasts Isolated from many extreme environments.</title>
        <authorList>
            <person name="Coleine C."/>
            <person name="Stajich J.E."/>
            <person name="Selbmann L."/>
        </authorList>
    </citation>
    <scope>NUCLEOTIDE SEQUENCE</scope>
    <source>
        <strain evidence="1">CCFEE 5714</strain>
    </source>
</reference>
<comment type="caution">
    <text evidence="1">The sequence shown here is derived from an EMBL/GenBank/DDBJ whole genome shotgun (WGS) entry which is preliminary data.</text>
</comment>
<gene>
    <name evidence="1" type="ORF">LTR37_000064</name>
</gene>
<protein>
    <submittedName>
        <fullName evidence="1">Uncharacterized protein</fullName>
    </submittedName>
</protein>
<organism evidence="1 2">
    <name type="scientific">Vermiconidia calcicola</name>
    <dbReference type="NCBI Taxonomy" id="1690605"/>
    <lineage>
        <taxon>Eukaryota</taxon>
        <taxon>Fungi</taxon>
        <taxon>Dikarya</taxon>
        <taxon>Ascomycota</taxon>
        <taxon>Pezizomycotina</taxon>
        <taxon>Dothideomycetes</taxon>
        <taxon>Dothideomycetidae</taxon>
        <taxon>Mycosphaerellales</taxon>
        <taxon>Extremaceae</taxon>
        <taxon>Vermiconidia</taxon>
    </lineage>
</organism>